<protein>
    <recommendedName>
        <fullName evidence="6">Nuclear transcription factor Y subunit</fullName>
    </recommendedName>
</protein>
<evidence type="ECO:0000256" key="2">
    <source>
        <dbReference type="ARBA" id="ARBA00023015"/>
    </source>
</evidence>
<dbReference type="STRING" id="1088818.A0A2I0A341"/>
<dbReference type="EMBL" id="KZ452035">
    <property type="protein sequence ID" value="PKA49972.1"/>
    <property type="molecule type" value="Genomic_DNA"/>
</dbReference>
<evidence type="ECO:0000313" key="9">
    <source>
        <dbReference type="Proteomes" id="UP000236161"/>
    </source>
</evidence>
<keyword evidence="2 6" id="KW-0805">Transcription regulation</keyword>
<evidence type="ECO:0000256" key="3">
    <source>
        <dbReference type="ARBA" id="ARBA00023125"/>
    </source>
</evidence>
<accession>A0A2I0A341</accession>
<dbReference type="OrthoDB" id="1097733at2759"/>
<proteinExistence type="inferred from homology"/>
<comment type="subcellular location">
    <subcellularLocation>
        <location evidence="1 6">Nucleus</location>
    </subcellularLocation>
</comment>
<sequence>MSLEKNIPWNSKVLNMQFNKDFILSASNCQNDGFLKWNSSGSHIPQPSLKNLHINTDYHIEHFNQEKLLGYQLQEQESSSTHSSGLSPDDAPEMIGSNKEGCSFTGHDSTVEQTRGKMKPVLSLGSQEVIFQSPKNDYSQNMTYVAYPYADPSYYGGVMAAYGSYAFMMGMVPPGRVPLPLETTEEEPIYVNAKQYNGIVRRRQLRAKLEAQNKLIKVRKPYLHESRHLHAMKRARGSGGRFLNTKKLPQQLSVVEGKNGSPPSLRNPGNNEEDQNQAENEARFPGNSIDFITSSSFTAPAAADSSNGVDFHHNGQHLGCGSDFLPLLVGTGQSSSSTIHPGSFRRVPVPRDLRASKSLLSGEAALPICRNQRSFL</sequence>
<dbReference type="Pfam" id="PF02045">
    <property type="entry name" value="CBFB_NFYA"/>
    <property type="match status" value="1"/>
</dbReference>
<dbReference type="PRINTS" id="PR00616">
    <property type="entry name" value="CCAATSUBUNTB"/>
</dbReference>
<name>A0A2I0A341_9ASPA</name>
<reference evidence="8 9" key="1">
    <citation type="journal article" date="2017" name="Nature">
        <title>The Apostasia genome and the evolution of orchids.</title>
        <authorList>
            <person name="Zhang G.Q."/>
            <person name="Liu K.W."/>
            <person name="Li Z."/>
            <person name="Lohaus R."/>
            <person name="Hsiao Y.Y."/>
            <person name="Niu S.C."/>
            <person name="Wang J.Y."/>
            <person name="Lin Y.C."/>
            <person name="Xu Q."/>
            <person name="Chen L.J."/>
            <person name="Yoshida K."/>
            <person name="Fujiwara S."/>
            <person name="Wang Z.W."/>
            <person name="Zhang Y.Q."/>
            <person name="Mitsuda N."/>
            <person name="Wang M."/>
            <person name="Liu G.H."/>
            <person name="Pecoraro L."/>
            <person name="Huang H.X."/>
            <person name="Xiao X.J."/>
            <person name="Lin M."/>
            <person name="Wu X.Y."/>
            <person name="Wu W.L."/>
            <person name="Chen Y.Y."/>
            <person name="Chang S.B."/>
            <person name="Sakamoto S."/>
            <person name="Ohme-Takagi M."/>
            <person name="Yagi M."/>
            <person name="Zeng S.J."/>
            <person name="Shen C.Y."/>
            <person name="Yeh C.M."/>
            <person name="Luo Y.B."/>
            <person name="Tsai W.C."/>
            <person name="Van de Peer Y."/>
            <person name="Liu Z.J."/>
        </authorList>
    </citation>
    <scope>NUCLEOTIDE SEQUENCE [LARGE SCALE GENOMIC DNA]</scope>
    <source>
        <strain evidence="9">cv. Shenzhen</strain>
        <tissue evidence="8">Stem</tissue>
    </source>
</reference>
<keyword evidence="9" id="KW-1185">Reference proteome</keyword>
<dbReference type="GO" id="GO:0005634">
    <property type="term" value="C:nucleus"/>
    <property type="evidence" value="ECO:0007669"/>
    <property type="project" value="UniProtKB-SubCell"/>
</dbReference>
<keyword evidence="5 6" id="KW-0539">Nucleus</keyword>
<dbReference type="Proteomes" id="UP000236161">
    <property type="component" value="Unassembled WGS sequence"/>
</dbReference>
<dbReference type="GO" id="GO:0003700">
    <property type="term" value="F:DNA-binding transcription factor activity"/>
    <property type="evidence" value="ECO:0007669"/>
    <property type="project" value="UniProtKB-UniRule"/>
</dbReference>
<dbReference type="Gene3D" id="6.10.250.2430">
    <property type="match status" value="1"/>
</dbReference>
<evidence type="ECO:0000256" key="6">
    <source>
        <dbReference type="RuleBase" id="RU367155"/>
    </source>
</evidence>
<dbReference type="GO" id="GO:0003677">
    <property type="term" value="F:DNA binding"/>
    <property type="evidence" value="ECO:0007669"/>
    <property type="project" value="UniProtKB-KW"/>
</dbReference>
<gene>
    <name evidence="8" type="primary">NFYA3</name>
    <name evidence="8" type="ORF">AXF42_Ash017511</name>
</gene>
<keyword evidence="4 6" id="KW-0804">Transcription</keyword>
<comment type="function">
    <text evidence="6">Component of the sequence-specific heterotrimeric transcription factor (NF-Y) which specifically recognizes a 5'-CCAAT-3' box motif found in the promoters of its target genes.</text>
</comment>
<evidence type="ECO:0000256" key="7">
    <source>
        <dbReference type="SAM" id="MobiDB-lite"/>
    </source>
</evidence>
<organism evidence="8 9">
    <name type="scientific">Apostasia shenzhenica</name>
    <dbReference type="NCBI Taxonomy" id="1088818"/>
    <lineage>
        <taxon>Eukaryota</taxon>
        <taxon>Viridiplantae</taxon>
        <taxon>Streptophyta</taxon>
        <taxon>Embryophyta</taxon>
        <taxon>Tracheophyta</taxon>
        <taxon>Spermatophyta</taxon>
        <taxon>Magnoliopsida</taxon>
        <taxon>Liliopsida</taxon>
        <taxon>Asparagales</taxon>
        <taxon>Orchidaceae</taxon>
        <taxon>Apostasioideae</taxon>
        <taxon>Apostasia</taxon>
    </lineage>
</organism>
<comment type="subunit">
    <text evidence="6">Heterotrimer.</text>
</comment>
<evidence type="ECO:0000256" key="4">
    <source>
        <dbReference type="ARBA" id="ARBA00023163"/>
    </source>
</evidence>
<dbReference type="PANTHER" id="PTHR12632">
    <property type="entry name" value="TRANSCRIPTION FACTOR NF-Y ALPHA-RELATED"/>
    <property type="match status" value="1"/>
</dbReference>
<dbReference type="AlphaFoldDB" id="A0A2I0A341"/>
<comment type="similarity">
    <text evidence="6">Belongs to the NFYA/HAP2 subunit family.</text>
</comment>
<evidence type="ECO:0000256" key="1">
    <source>
        <dbReference type="ARBA" id="ARBA00004123"/>
    </source>
</evidence>
<dbReference type="SMART" id="SM00521">
    <property type="entry name" value="CBF"/>
    <property type="match status" value="1"/>
</dbReference>
<evidence type="ECO:0000313" key="8">
    <source>
        <dbReference type="EMBL" id="PKA49972.1"/>
    </source>
</evidence>
<dbReference type="PROSITE" id="PS51152">
    <property type="entry name" value="NFYA_HAP2_2"/>
    <property type="match status" value="1"/>
</dbReference>
<feature type="compositionally biased region" description="Polar residues" evidence="7">
    <location>
        <begin position="74"/>
        <end position="86"/>
    </location>
</feature>
<evidence type="ECO:0000256" key="5">
    <source>
        <dbReference type="ARBA" id="ARBA00023242"/>
    </source>
</evidence>
<keyword evidence="3 6" id="KW-0238">DNA-binding</keyword>
<feature type="region of interest" description="Disordered" evidence="7">
    <location>
        <begin position="234"/>
        <end position="279"/>
    </location>
</feature>
<dbReference type="InterPro" id="IPR001289">
    <property type="entry name" value="NFYA"/>
</dbReference>
<feature type="region of interest" description="Disordered" evidence="7">
    <location>
        <begin position="74"/>
        <end position="98"/>
    </location>
</feature>